<dbReference type="NCBIfam" id="TIGR02937">
    <property type="entry name" value="sigma70-ECF"/>
    <property type="match status" value="1"/>
</dbReference>
<feature type="compositionally biased region" description="Basic residues" evidence="1">
    <location>
        <begin position="392"/>
        <end position="408"/>
    </location>
</feature>
<evidence type="ECO:0000256" key="1">
    <source>
        <dbReference type="SAM" id="MobiDB-lite"/>
    </source>
</evidence>
<dbReference type="InterPro" id="IPR014284">
    <property type="entry name" value="RNA_pol_sigma-70_dom"/>
</dbReference>
<accession>A0A9X3EHV9</accession>
<dbReference type="AlphaFoldDB" id="A0A9X3EHV9"/>
<feature type="region of interest" description="Disordered" evidence="1">
    <location>
        <begin position="316"/>
        <end position="336"/>
    </location>
</feature>
<feature type="region of interest" description="Disordered" evidence="1">
    <location>
        <begin position="378"/>
        <end position="408"/>
    </location>
</feature>
<gene>
    <name evidence="2" type="ORF">OV079_01845</name>
</gene>
<dbReference type="GO" id="GO:0003700">
    <property type="term" value="F:DNA-binding transcription factor activity"/>
    <property type="evidence" value="ECO:0007669"/>
    <property type="project" value="InterPro"/>
</dbReference>
<keyword evidence="3" id="KW-1185">Reference proteome</keyword>
<dbReference type="InterPro" id="IPR013324">
    <property type="entry name" value="RNA_pol_sigma_r3/r4-like"/>
</dbReference>
<proteinExistence type="predicted"/>
<organism evidence="2 3">
    <name type="scientific">Nannocystis pusilla</name>
    <dbReference type="NCBI Taxonomy" id="889268"/>
    <lineage>
        <taxon>Bacteria</taxon>
        <taxon>Pseudomonadati</taxon>
        <taxon>Myxococcota</taxon>
        <taxon>Polyangia</taxon>
        <taxon>Nannocystales</taxon>
        <taxon>Nannocystaceae</taxon>
        <taxon>Nannocystis</taxon>
    </lineage>
</organism>
<evidence type="ECO:0000313" key="2">
    <source>
        <dbReference type="EMBL" id="MCY1004327.1"/>
    </source>
</evidence>
<protein>
    <submittedName>
        <fullName evidence="2">Sigma-70 family RNA polymerase sigma factor</fullName>
    </submittedName>
</protein>
<feature type="region of interest" description="Disordered" evidence="1">
    <location>
        <begin position="1"/>
        <end position="20"/>
    </location>
</feature>
<dbReference type="GO" id="GO:0006352">
    <property type="term" value="P:DNA-templated transcription initiation"/>
    <property type="evidence" value="ECO:0007669"/>
    <property type="project" value="InterPro"/>
</dbReference>
<name>A0A9X3EHV9_9BACT</name>
<dbReference type="EMBL" id="JAPNKE010000002">
    <property type="protein sequence ID" value="MCY1004327.1"/>
    <property type="molecule type" value="Genomic_DNA"/>
</dbReference>
<dbReference type="Gene3D" id="1.10.1740.10">
    <property type="match status" value="1"/>
</dbReference>
<comment type="caution">
    <text evidence="2">The sequence shown here is derived from an EMBL/GenBank/DDBJ whole genome shotgun (WGS) entry which is preliminary data.</text>
</comment>
<reference evidence="2" key="1">
    <citation type="submission" date="2022-11" db="EMBL/GenBank/DDBJ databases">
        <title>Minimal conservation of predation-associated metabolite biosynthetic gene clusters underscores biosynthetic potential of Myxococcota including descriptions for ten novel species: Archangium lansinium sp. nov., Myxococcus landrumus sp. nov., Nannocystis bai.</title>
        <authorList>
            <person name="Ahearne A."/>
            <person name="Stevens C."/>
            <person name="Phillips K."/>
        </authorList>
    </citation>
    <scope>NUCLEOTIDE SEQUENCE</scope>
    <source>
        <strain evidence="2">Na p29</strain>
    </source>
</reference>
<evidence type="ECO:0000313" key="3">
    <source>
        <dbReference type="Proteomes" id="UP001150924"/>
    </source>
</evidence>
<dbReference type="SUPFAM" id="SSF88659">
    <property type="entry name" value="Sigma3 and sigma4 domains of RNA polymerase sigma factors"/>
    <property type="match status" value="1"/>
</dbReference>
<dbReference type="InterPro" id="IPR013325">
    <property type="entry name" value="RNA_pol_sigma_r2"/>
</dbReference>
<dbReference type="NCBIfam" id="TIGR03001">
    <property type="entry name" value="Sig-70_gmx1"/>
    <property type="match status" value="1"/>
</dbReference>
<sequence length="408" mass="44445">MLARPGHDITGEVVTGREDTDAREREAAALAAAFVAARPDLAVTPGLGRALASVVAAAAAAWPGVSLAAERFVAALAPRLAADRPVEAALAELCTGDLYLACACVEGEPRALAQFDRLLVPLVERAAGRRGATASQQNDLQQVVRERLLMPRPSAPEEAHARLAEYSGRGSLRAWIRVVATRETLRLLARPQREVSGDEEAMAALLPADAGPEVEHLKQHYREAFKQAFREAVAGLSDRERVLLRQHALDGLSIDRLADFYKVHRSTTARWVEGARRAVLEQTRRALGRRLHVPAAELDSIMRLIDSRLDITLPTLLREPGAAPGPSQRRDEPGAGRRIVAASERERRTCCLEHVLMGMSFRACPLGHARRPCVSLTRLGRDGGRASAPTRPSRRRRCPGRRAGRRSG</sequence>
<dbReference type="RefSeq" id="WP_267765867.1">
    <property type="nucleotide sequence ID" value="NZ_JAPNKE010000002.1"/>
</dbReference>
<dbReference type="InterPro" id="IPR011745">
    <property type="entry name" value="RNA_pol_sigma70_MYXXA"/>
</dbReference>
<dbReference type="Proteomes" id="UP001150924">
    <property type="component" value="Unassembled WGS sequence"/>
</dbReference>
<dbReference type="SUPFAM" id="SSF88946">
    <property type="entry name" value="Sigma2 domain of RNA polymerase sigma factors"/>
    <property type="match status" value="1"/>
</dbReference>